<sequence>MEDTDTEKHIIYEKSLSFELGDIIHILAPSNPDIHEMSYLITYINDNKMILINISNFKRYQLNILPNGYISDESITAIEILSSSKEKGYCRMNNLLPNTWIDVHFGGEAPAVITGQITNLEEDMIEITTFPDLVVMYIDFEYKGIPEHIPIEKIVIRKPPTSMNKQSSLASLKEKVEEGEIDNILQDSLLDNKATIEFTEMGESIIDIPKDAEKDVNINNILEQEFIEGDAIVFGEMLEDITDIVEIPEGQQRYSIEVQVNDLMDELLSTIPNSQRTKVVMDDIHLLIERFKQLRELFSKFDNNKNISDFKKVGPLYKPLVDKLYNLDFKLKWVLPVVSNVKPGLFDGGAGIFDKRAIIDMYETQMDYYKNKKTTQFSTYSTLHNEYSNALKPFNDVNDPNKFITNKQVLADIDTIIDNLGNYKSETIKPVNSMRRGFAYEKRITQFVVQRYNLGLTKMGEKVMKNGKKVYVRESMIPNDKLSLKSLIMLPSSVIQFSKINLPMTSMLERSNLHNDFFMLFRALHSKTDIIPHTIENFENEINYEKIEADSNIKFLSKIEEYLLSDEIGDDEDKFQNMLNVIVPRTKLLIKVFQKYIKNKISFIDVVQALEPFMVYTNDISYKQYMEIRYFIKNKIFDIKKQFAEKAYKMSALRNAKYDVPTAINPIFNLIDAKKEFIDAFYENYKLLTKNKEKTNISETEVLSYMNQLDNGNFYSYLIKSLLIDLVTPDNLMNLLSKPNVDEMSDVEKIKPGDCVRRYLSKQYSSLKELQKDNNNDDVYYDKELDDTPYDILKKYKEEQKKMLADEFIEYLAENLVQKHDCPPALSKDLARTLIHGKKEVNDGDYAILEIRPVLPAGVDISTLSKKEQEEIENEADLRKKIEYYRRIKNVWTHDKEISEEAFIDTNTLFCNISSSCYKNTKNNICETLNQTEDRLKKLSREKLVGEFDKRYVISVEELEKSLEHDIEFYRKRLLKLQILNDIQRHKANNLAFELGKLSNTEEIITSPYLKLRDLILSQEDFTKKQYDIVRFVDKFCRDPMIDHLSESPYWKYCIETNTKLMPSFLYKLAFTFITGGDYALAQIELCKEIGGDDDGDSIYDKHSGFSIRKIDYSTEEGYDEAGFRVKTHDIMEKDLGAMIIEQLTRKQDKVFENEKTEMIYNIYKTVCMNIDIDMNVLEEFVLSKTSEIMNKAIKTEEKYREESELKEKNTGKPLEPFTEYYNKMIIVITGAVILVGIQTAIPSFQNRKTFPGCVRSFNGYPLAGIEDMTSLKYIACVLDGSKSNTIPWKSMKQLNPNTIVERMKVILEKSILKRSDIIELYLKKKEYLVLNPDIVLNDAHSIQKWVHFLPPVVDYSIVKTTNNVSADFHKEFVNLLQEGKIIQHQNYNIIKSKSAQYGYAIIESINKIVKSKDELLMTSGLKPFMENACCNESNMVNPIRYFAKDNENINVYLTVASKLGLVIKNVKDISRPFMFYHEGFTGIKYPAIPLGHLEENIYAAFIHYCNYDRNLPVPEKLKSLCSEKPPGYQSTWTIQEKTEFLKKNGKRYTVENLHQLMTIIAEQNVVHTSKPIVFTKVDILKDVLQNLDLQNTHIIDLTMRELLRDVLSAHDPAKMVHEATAELNNLKDHLYEQNNLLRETILQFLKKYGSKTLKTIDLEKILNYISTIHSWLNSKEIKTYTDEEIYSFSQYIKNVIYSLTTVYPTMILNKHSIASHAIPRHWGFSKNDMENILSMQHSYYSKMGSLHNDEVLNRLLLKISSNLENLQLFAKNIPIISPLEKDNIEYYSLFDKYTTISLFIHCFYVAINEYINLSKDNLLLVADNERNKQTRRENIREEKYDVVNSAVENITDESFIEYNDEIQEMTLERLDITDLSERVCKLLTIFLQMEDKNKKAINFSYDNIMHYVGRDKKKEKDKIVKFFGSMSEEERKVEDLMKNYRIGRWNVGQQKSLVKYNKKTNEREIDEAVEFLNQDIDEGGNVMTELMGDLYWLKKNPMNEISRNVVGENVNELEQEADEEHNEEADAEGYDITELGEDYDDGDYYNEDDEF</sequence>
<accession>A0A6C0LPX0</accession>
<evidence type="ECO:0000313" key="2">
    <source>
        <dbReference type="EMBL" id="QHU32410.1"/>
    </source>
</evidence>
<reference evidence="2" key="1">
    <citation type="journal article" date="2020" name="Nature">
        <title>Giant virus diversity and host interactions through global metagenomics.</title>
        <authorList>
            <person name="Schulz F."/>
            <person name="Roux S."/>
            <person name="Paez-Espino D."/>
            <person name="Jungbluth S."/>
            <person name="Walsh D.A."/>
            <person name="Denef V.J."/>
            <person name="McMahon K.D."/>
            <person name="Konstantinidis K.T."/>
            <person name="Eloe-Fadrosh E.A."/>
            <person name="Kyrpides N.C."/>
            <person name="Woyke T."/>
        </authorList>
    </citation>
    <scope>NUCLEOTIDE SEQUENCE</scope>
    <source>
        <strain evidence="2">GVMAG-M-3300027969-2</strain>
    </source>
</reference>
<proteinExistence type="predicted"/>
<name>A0A6C0LPX0_9ZZZZ</name>
<organism evidence="2">
    <name type="scientific">viral metagenome</name>
    <dbReference type="NCBI Taxonomy" id="1070528"/>
    <lineage>
        <taxon>unclassified sequences</taxon>
        <taxon>metagenomes</taxon>
        <taxon>organismal metagenomes</taxon>
    </lineage>
</organism>
<protein>
    <submittedName>
        <fullName evidence="2">Uncharacterized protein</fullName>
    </submittedName>
</protein>
<feature type="region of interest" description="Disordered" evidence="1">
    <location>
        <begin position="2015"/>
        <end position="2052"/>
    </location>
</feature>
<evidence type="ECO:0000256" key="1">
    <source>
        <dbReference type="SAM" id="MobiDB-lite"/>
    </source>
</evidence>
<dbReference type="EMBL" id="MN740540">
    <property type="protein sequence ID" value="QHU32410.1"/>
    <property type="molecule type" value="Genomic_DNA"/>
</dbReference>